<dbReference type="Proteomes" id="UP000078340">
    <property type="component" value="Unassembled WGS sequence"/>
</dbReference>
<evidence type="ECO:0000313" key="4">
    <source>
        <dbReference type="Proteomes" id="UP000078340"/>
    </source>
</evidence>
<dbReference type="AlphaFoldDB" id="A0A179GIB6"/>
<dbReference type="EMBL" id="LSBI01000013">
    <property type="protein sequence ID" value="OAQ76839.1"/>
    <property type="molecule type" value="Genomic_DNA"/>
</dbReference>
<dbReference type="Proteomes" id="UP000078240">
    <property type="component" value="Unassembled WGS sequence"/>
</dbReference>
<evidence type="ECO:0000313" key="2">
    <source>
        <dbReference type="EMBL" id="OAQ76839.1"/>
    </source>
</evidence>
<reference evidence="2 4" key="1">
    <citation type="submission" date="2016-02" db="EMBL/GenBank/DDBJ databases">
        <title>Biosynthesis of antibiotic leucinostatins and their inhibition on Phytophthora in bio-control Purpureocillium lilacinum.</title>
        <authorList>
            <person name="Wang G."/>
            <person name="Liu Z."/>
            <person name="Lin R."/>
            <person name="Li E."/>
            <person name="Mao Z."/>
            <person name="Ling J."/>
            <person name="Yin W."/>
            <person name="Xie B."/>
        </authorList>
    </citation>
    <scope>NUCLEOTIDE SEQUENCE [LARGE SCALE GENOMIC DNA]</scope>
    <source>
        <strain evidence="3">PLBJ-1</strain>
        <strain evidence="2">PLFJ-1</strain>
    </source>
</reference>
<name>A0A179GIB6_PURLI</name>
<comment type="caution">
    <text evidence="2">The sequence shown here is derived from an EMBL/GenBank/DDBJ whole genome shotgun (WGS) entry which is preliminary data.</text>
</comment>
<feature type="region of interest" description="Disordered" evidence="1">
    <location>
        <begin position="15"/>
        <end position="38"/>
    </location>
</feature>
<dbReference type="EMBL" id="LSBH01000005">
    <property type="protein sequence ID" value="OAQ78251.1"/>
    <property type="molecule type" value="Genomic_DNA"/>
</dbReference>
<organism evidence="2 4">
    <name type="scientific">Purpureocillium lilacinum</name>
    <name type="common">Paecilomyces lilacinus</name>
    <dbReference type="NCBI Taxonomy" id="33203"/>
    <lineage>
        <taxon>Eukaryota</taxon>
        <taxon>Fungi</taxon>
        <taxon>Dikarya</taxon>
        <taxon>Ascomycota</taxon>
        <taxon>Pezizomycotina</taxon>
        <taxon>Sordariomycetes</taxon>
        <taxon>Hypocreomycetidae</taxon>
        <taxon>Hypocreales</taxon>
        <taxon>Ophiocordycipitaceae</taxon>
        <taxon>Purpureocillium</taxon>
    </lineage>
</organism>
<sequence>MFVFRTRQWTFEYQGFPGGASSAPPRPPRWQHQDANSSVLRTDARVEPCLISSTSVFPLRHDGGGEGIRRVKVVHPASQEM</sequence>
<evidence type="ECO:0000313" key="3">
    <source>
        <dbReference type="EMBL" id="OAQ78251.1"/>
    </source>
</evidence>
<accession>A0A179GIB6</accession>
<evidence type="ECO:0000256" key="1">
    <source>
        <dbReference type="SAM" id="MobiDB-lite"/>
    </source>
</evidence>
<proteinExistence type="predicted"/>
<gene>
    <name evidence="3" type="ORF">VFPBJ_06370</name>
    <name evidence="2" type="ORF">VFPFJ_10376</name>
</gene>
<protein>
    <submittedName>
        <fullName evidence="2">Uncharacterized protein</fullName>
    </submittedName>
</protein>